<gene>
    <name evidence="2" type="ORF">NC661_15225</name>
</gene>
<accession>A0A9X3WMZ1</accession>
<keyword evidence="1" id="KW-0812">Transmembrane</keyword>
<evidence type="ECO:0000256" key="1">
    <source>
        <dbReference type="SAM" id="Phobius"/>
    </source>
</evidence>
<comment type="caution">
    <text evidence="2">The sequence shown here is derived from an EMBL/GenBank/DDBJ whole genome shotgun (WGS) entry which is preliminary data.</text>
</comment>
<evidence type="ECO:0000313" key="3">
    <source>
        <dbReference type="Proteomes" id="UP001145072"/>
    </source>
</evidence>
<evidence type="ECO:0000313" key="2">
    <source>
        <dbReference type="EMBL" id="MDC3421723.1"/>
    </source>
</evidence>
<proteinExistence type="predicted"/>
<keyword evidence="1" id="KW-1133">Transmembrane helix</keyword>
<dbReference type="EMBL" id="JAMQJZ010000013">
    <property type="protein sequence ID" value="MDC3421723.1"/>
    <property type="molecule type" value="Genomic_DNA"/>
</dbReference>
<keyword evidence="1" id="KW-0472">Membrane</keyword>
<sequence>MEFLMIILVIAVVFCSIAAWVNTKIILRDIAKIKERLEIVEEEPTRSGFTVDEDGRL</sequence>
<reference evidence="2" key="1">
    <citation type="submission" date="2022-06" db="EMBL/GenBank/DDBJ databases">
        <title>Aquibacillus sp. a new bacterium isolated from soil saline samples.</title>
        <authorList>
            <person name="Galisteo C."/>
            <person name="De La Haba R."/>
            <person name="Sanchez-Porro C."/>
            <person name="Ventosa A."/>
        </authorList>
    </citation>
    <scope>NUCLEOTIDE SEQUENCE</scope>
    <source>
        <strain evidence="2">JCM 12387</strain>
    </source>
</reference>
<protein>
    <submittedName>
        <fullName evidence="2">Uncharacterized protein</fullName>
    </submittedName>
</protein>
<dbReference type="AlphaFoldDB" id="A0A9X3WMZ1"/>
<dbReference type="Proteomes" id="UP001145072">
    <property type="component" value="Unassembled WGS sequence"/>
</dbReference>
<feature type="transmembrane region" description="Helical" evidence="1">
    <location>
        <begin position="6"/>
        <end position="27"/>
    </location>
</feature>
<dbReference type="RefSeq" id="WP_259866027.1">
    <property type="nucleotide sequence ID" value="NZ_JAMQJZ010000013.1"/>
</dbReference>
<keyword evidence="3" id="KW-1185">Reference proteome</keyword>
<organism evidence="2 3">
    <name type="scientific">Aquibacillus koreensis</name>
    <dbReference type="NCBI Taxonomy" id="279446"/>
    <lineage>
        <taxon>Bacteria</taxon>
        <taxon>Bacillati</taxon>
        <taxon>Bacillota</taxon>
        <taxon>Bacilli</taxon>
        <taxon>Bacillales</taxon>
        <taxon>Bacillaceae</taxon>
        <taxon>Aquibacillus</taxon>
    </lineage>
</organism>
<name>A0A9X3WMZ1_9BACI</name>